<dbReference type="Pfam" id="PF13439">
    <property type="entry name" value="Glyco_transf_4"/>
    <property type="match status" value="1"/>
</dbReference>
<sequence>MKSRIGIDASRVAAQEKTGTETYSYHLITNLEKIDRDNKYVLYFQKIPENIQITSSNFSTRLIKSPRLWTQVGLSYECFVNPPDLLFIPAHTMPLVRRPGLKTVVTIHDLGAEYLKEYHQFPQSLYLNFTTEYCARNATHLIAVSKSTKADLVKRLKVDPKKISVVYEGVDQNFFYHREQSEIENVEKKYGISDPYILFVGTIQPRKNLVRLIEAFAKVNSELKNSIPLILVGKPGWLHQEIYAAPKKFGVEDKVKFLNYVPIEDLPALYSG</sequence>
<dbReference type="Pfam" id="PF00534">
    <property type="entry name" value="Glycos_transf_1"/>
    <property type="match status" value="1"/>
</dbReference>
<dbReference type="AlphaFoldDB" id="A0A1G1W9W2"/>
<evidence type="ECO:0000313" key="5">
    <source>
        <dbReference type="Proteomes" id="UP000177103"/>
    </source>
</evidence>
<dbReference type="CDD" id="cd03809">
    <property type="entry name" value="GT4_MtfB-like"/>
    <property type="match status" value="1"/>
</dbReference>
<comment type="caution">
    <text evidence="4">The sequence shown here is derived from an EMBL/GenBank/DDBJ whole genome shotgun (WGS) entry which is preliminary data.</text>
</comment>
<organism evidence="4 5">
    <name type="scientific">Candidatus Woykebacteria bacterium RBG_13_40_7b</name>
    <dbReference type="NCBI Taxonomy" id="1802594"/>
    <lineage>
        <taxon>Bacteria</taxon>
        <taxon>Candidatus Woykeibacteriota</taxon>
    </lineage>
</organism>
<evidence type="ECO:0000256" key="1">
    <source>
        <dbReference type="ARBA" id="ARBA00022679"/>
    </source>
</evidence>
<feature type="non-terminal residue" evidence="4">
    <location>
        <position position="272"/>
    </location>
</feature>
<dbReference type="Gene3D" id="3.40.50.2000">
    <property type="entry name" value="Glycogen Phosphorylase B"/>
    <property type="match status" value="2"/>
</dbReference>
<dbReference type="GO" id="GO:0016757">
    <property type="term" value="F:glycosyltransferase activity"/>
    <property type="evidence" value="ECO:0007669"/>
    <property type="project" value="InterPro"/>
</dbReference>
<evidence type="ECO:0008006" key="6">
    <source>
        <dbReference type="Google" id="ProtNLM"/>
    </source>
</evidence>
<evidence type="ECO:0000259" key="2">
    <source>
        <dbReference type="Pfam" id="PF00534"/>
    </source>
</evidence>
<dbReference type="EMBL" id="MHCQ01000024">
    <property type="protein sequence ID" value="OGY24455.1"/>
    <property type="molecule type" value="Genomic_DNA"/>
</dbReference>
<evidence type="ECO:0000313" key="4">
    <source>
        <dbReference type="EMBL" id="OGY24455.1"/>
    </source>
</evidence>
<keyword evidence="1" id="KW-0808">Transferase</keyword>
<dbReference type="GO" id="GO:0009103">
    <property type="term" value="P:lipopolysaccharide biosynthetic process"/>
    <property type="evidence" value="ECO:0007669"/>
    <property type="project" value="TreeGrafter"/>
</dbReference>
<proteinExistence type="predicted"/>
<accession>A0A1G1W9W2</accession>
<evidence type="ECO:0000259" key="3">
    <source>
        <dbReference type="Pfam" id="PF13439"/>
    </source>
</evidence>
<protein>
    <recommendedName>
        <fullName evidence="6">Glycosyltransferase subfamily 4-like N-terminal domain-containing protein</fullName>
    </recommendedName>
</protein>
<dbReference type="PANTHER" id="PTHR46401:SF2">
    <property type="entry name" value="GLYCOSYLTRANSFERASE WBBK-RELATED"/>
    <property type="match status" value="1"/>
</dbReference>
<name>A0A1G1W9W2_9BACT</name>
<feature type="domain" description="Glycosyltransferase subfamily 4-like N-terminal" evidence="3">
    <location>
        <begin position="20"/>
        <end position="172"/>
    </location>
</feature>
<dbReference type="PANTHER" id="PTHR46401">
    <property type="entry name" value="GLYCOSYLTRANSFERASE WBBK-RELATED"/>
    <property type="match status" value="1"/>
</dbReference>
<dbReference type="InterPro" id="IPR028098">
    <property type="entry name" value="Glyco_trans_4-like_N"/>
</dbReference>
<dbReference type="InterPro" id="IPR001296">
    <property type="entry name" value="Glyco_trans_1"/>
</dbReference>
<dbReference type="SUPFAM" id="SSF53756">
    <property type="entry name" value="UDP-Glycosyltransferase/glycogen phosphorylase"/>
    <property type="match status" value="1"/>
</dbReference>
<reference evidence="4 5" key="1">
    <citation type="journal article" date="2016" name="Nat. Commun.">
        <title>Thousands of microbial genomes shed light on interconnected biogeochemical processes in an aquifer system.</title>
        <authorList>
            <person name="Anantharaman K."/>
            <person name="Brown C.T."/>
            <person name="Hug L.A."/>
            <person name="Sharon I."/>
            <person name="Castelle C.J."/>
            <person name="Probst A.J."/>
            <person name="Thomas B.C."/>
            <person name="Singh A."/>
            <person name="Wilkins M.J."/>
            <person name="Karaoz U."/>
            <person name="Brodie E.L."/>
            <person name="Williams K.H."/>
            <person name="Hubbard S.S."/>
            <person name="Banfield J.F."/>
        </authorList>
    </citation>
    <scope>NUCLEOTIDE SEQUENCE [LARGE SCALE GENOMIC DNA]</scope>
</reference>
<gene>
    <name evidence="4" type="ORF">A2Y57_03820</name>
</gene>
<feature type="domain" description="Glycosyl transferase family 1" evidence="2">
    <location>
        <begin position="187"/>
        <end position="271"/>
    </location>
</feature>
<dbReference type="Proteomes" id="UP000177103">
    <property type="component" value="Unassembled WGS sequence"/>
</dbReference>